<dbReference type="InterPro" id="IPR023214">
    <property type="entry name" value="HAD_sf"/>
</dbReference>
<evidence type="ECO:0000313" key="3">
    <source>
        <dbReference type="Proteomes" id="UP001518872"/>
    </source>
</evidence>
<dbReference type="InterPro" id="IPR023198">
    <property type="entry name" value="PGP-like_dom2"/>
</dbReference>
<dbReference type="Gene3D" id="1.10.150.240">
    <property type="entry name" value="Putative phosphatase, domain 2"/>
    <property type="match status" value="1"/>
</dbReference>
<proteinExistence type="predicted"/>
<dbReference type="Gene3D" id="3.40.50.1000">
    <property type="entry name" value="HAD superfamily/HAD-like"/>
    <property type="match status" value="1"/>
</dbReference>
<dbReference type="SFLD" id="SFLDS00003">
    <property type="entry name" value="Haloacid_Dehalogenase"/>
    <property type="match status" value="1"/>
</dbReference>
<dbReference type="InterPro" id="IPR006439">
    <property type="entry name" value="HAD-SF_hydro_IA"/>
</dbReference>
<dbReference type="NCBIfam" id="TIGR01509">
    <property type="entry name" value="HAD-SF-IA-v3"/>
    <property type="match status" value="1"/>
</dbReference>
<evidence type="ECO:0000256" key="1">
    <source>
        <dbReference type="SAM" id="MobiDB-lite"/>
    </source>
</evidence>
<dbReference type="InterPro" id="IPR036412">
    <property type="entry name" value="HAD-like_sf"/>
</dbReference>
<reference evidence="2 3" key="1">
    <citation type="submission" date="2021-02" db="EMBL/GenBank/DDBJ databases">
        <authorList>
            <person name="Ra J.-S."/>
        </authorList>
    </citation>
    <scope>NUCLEOTIDE SEQUENCE [LARGE SCALE GENOMIC DNA]</scope>
    <source>
        <strain evidence="2 3">MMS20-R1-14</strain>
    </source>
</reference>
<gene>
    <name evidence="2" type="ORF">JQX11_16500</name>
</gene>
<evidence type="ECO:0000313" key="2">
    <source>
        <dbReference type="EMBL" id="MBM7077925.1"/>
    </source>
</evidence>
<dbReference type="Proteomes" id="UP001518872">
    <property type="component" value="Unassembled WGS sequence"/>
</dbReference>
<organism evidence="2 3">
    <name type="scientific">Micromonospora humida</name>
    <dbReference type="NCBI Taxonomy" id="2809018"/>
    <lineage>
        <taxon>Bacteria</taxon>
        <taxon>Bacillati</taxon>
        <taxon>Actinomycetota</taxon>
        <taxon>Actinomycetes</taxon>
        <taxon>Micromonosporales</taxon>
        <taxon>Micromonosporaceae</taxon>
        <taxon>Micromonospora</taxon>
    </lineage>
</organism>
<dbReference type="EMBL" id="JAFEUC010000007">
    <property type="protein sequence ID" value="MBM7077925.1"/>
    <property type="molecule type" value="Genomic_DNA"/>
</dbReference>
<protein>
    <submittedName>
        <fullName evidence="2">HAD family phosphatase</fullName>
    </submittedName>
</protein>
<dbReference type="SFLD" id="SFLDG01129">
    <property type="entry name" value="C1.5:_HAD__Beta-PGM__Phosphata"/>
    <property type="match status" value="1"/>
</dbReference>
<dbReference type="SUPFAM" id="SSF56784">
    <property type="entry name" value="HAD-like"/>
    <property type="match status" value="1"/>
</dbReference>
<feature type="region of interest" description="Disordered" evidence="1">
    <location>
        <begin position="1"/>
        <end position="34"/>
    </location>
</feature>
<dbReference type="SFLD" id="SFLDG01135">
    <property type="entry name" value="C1.5.6:_HAD__Beta-PGM__Phospha"/>
    <property type="match status" value="1"/>
</dbReference>
<accession>A0ABS2IUA6</accession>
<dbReference type="CDD" id="cd07505">
    <property type="entry name" value="HAD_BPGM-like"/>
    <property type="match status" value="1"/>
</dbReference>
<dbReference type="Pfam" id="PF00702">
    <property type="entry name" value="Hydrolase"/>
    <property type="match status" value="1"/>
</dbReference>
<comment type="caution">
    <text evidence="2">The sequence shown here is derived from an EMBL/GenBank/DDBJ whole genome shotgun (WGS) entry which is preliminary data.</text>
</comment>
<dbReference type="PANTHER" id="PTHR18901">
    <property type="entry name" value="2-DEOXYGLUCOSE-6-PHOSPHATE PHOSPHATASE 2"/>
    <property type="match status" value="1"/>
</dbReference>
<sequence>MARPSGPGSPRTAPVPPTRTDPAGATTRPSAGVGEDGAVTVDAVVFDLDGVIVDSEPVWEEVRRAYVAARGGTWQPDTQRRLMGMSTGEWAEYLSGELGVDRSAEQVAVDVVEEMARRYAVRVPLIDDADLVVRRLAARWPLGLASSSPTRLIDAALTAADLTAEFRVTLSTERTARGKPAPDVYLAVAERLGVDPARCAAVEDSSNGVRSAAAAGMRVIAVPHGSYPLDPDAAELAATVLSSVHDLTPEVVDRLG</sequence>
<keyword evidence="3" id="KW-1185">Reference proteome</keyword>
<name>A0ABS2IUA6_9ACTN</name>
<dbReference type="PANTHER" id="PTHR18901:SF38">
    <property type="entry name" value="PSEUDOURIDINE-5'-PHOSPHATASE"/>
    <property type="match status" value="1"/>
</dbReference>